<dbReference type="InterPro" id="IPR000276">
    <property type="entry name" value="GPCR_Rhodpsn"/>
</dbReference>
<feature type="domain" description="G-protein coupled receptors family 1 profile" evidence="10">
    <location>
        <begin position="45"/>
        <end position="302"/>
    </location>
</feature>
<name>A0A670JKM5_PODMU</name>
<keyword evidence="5 9" id="KW-0472">Membrane</keyword>
<feature type="transmembrane region" description="Helical" evidence="9">
    <location>
        <begin position="153"/>
        <end position="180"/>
    </location>
</feature>
<evidence type="ECO:0000256" key="4">
    <source>
        <dbReference type="ARBA" id="ARBA00023040"/>
    </source>
</evidence>
<keyword evidence="12" id="KW-1185">Reference proteome</keyword>
<feature type="transmembrane region" description="Helical" evidence="9">
    <location>
        <begin position="113"/>
        <end position="132"/>
    </location>
</feature>
<dbReference type="FunFam" id="1.20.1070.10:FF:000003">
    <property type="entry name" value="Olfactory receptor"/>
    <property type="match status" value="1"/>
</dbReference>
<feature type="transmembrane region" description="Helical" evidence="9">
    <location>
        <begin position="209"/>
        <end position="233"/>
    </location>
</feature>
<keyword evidence="9" id="KW-0716">Sensory transduction</keyword>
<reference evidence="11 12" key="1">
    <citation type="journal article" date="2019" name="Proc. Natl. Acad. Sci. U.S.A.">
        <title>Regulatory changes in pterin and carotenoid genes underlie balanced color polymorphisms in the wall lizard.</title>
        <authorList>
            <person name="Andrade P."/>
            <person name="Pinho C."/>
            <person name="Perez I de Lanuza G."/>
            <person name="Afonso S."/>
            <person name="Brejcha J."/>
            <person name="Rubin C.J."/>
            <person name="Wallerman O."/>
            <person name="Pereira P."/>
            <person name="Sabatino S.J."/>
            <person name="Bellati A."/>
            <person name="Pellitteri-Rosa D."/>
            <person name="Bosakova Z."/>
            <person name="Bunikis I."/>
            <person name="Carretero M.A."/>
            <person name="Feiner N."/>
            <person name="Marsik P."/>
            <person name="Pauperio F."/>
            <person name="Salvi D."/>
            <person name="Soler L."/>
            <person name="While G.M."/>
            <person name="Uller T."/>
            <person name="Font E."/>
            <person name="Andersson L."/>
            <person name="Carneiro M."/>
        </authorList>
    </citation>
    <scope>NUCLEOTIDE SEQUENCE</scope>
</reference>
<proteinExistence type="inferred from homology"/>
<feature type="transmembrane region" description="Helical" evidence="9">
    <location>
        <begin position="254"/>
        <end position="273"/>
    </location>
</feature>
<protein>
    <recommendedName>
        <fullName evidence="9">Olfactory receptor</fullName>
    </recommendedName>
</protein>
<keyword evidence="9" id="KW-1003">Cell membrane</keyword>
<dbReference type="SUPFAM" id="SSF81321">
    <property type="entry name" value="Family A G protein-coupled receptor-like"/>
    <property type="match status" value="1"/>
</dbReference>
<dbReference type="Pfam" id="PF13853">
    <property type="entry name" value="7tm_4"/>
    <property type="match status" value="1"/>
</dbReference>
<keyword evidence="2 8" id="KW-0812">Transmembrane</keyword>
<dbReference type="GO" id="GO:0004984">
    <property type="term" value="F:olfactory receptor activity"/>
    <property type="evidence" value="ECO:0007669"/>
    <property type="project" value="InterPro"/>
</dbReference>
<dbReference type="CDD" id="cd15419">
    <property type="entry name" value="7tmA_OR9K2-like"/>
    <property type="match status" value="1"/>
</dbReference>
<comment type="subcellular location">
    <subcellularLocation>
        <location evidence="9">Cell membrane</location>
        <topology evidence="9">Multi-pass membrane protein</topology>
    </subcellularLocation>
    <subcellularLocation>
        <location evidence="1">Membrane</location>
        <topology evidence="1">Multi-pass membrane protein</topology>
    </subcellularLocation>
</comment>
<organism evidence="11 12">
    <name type="scientific">Podarcis muralis</name>
    <name type="common">Wall lizard</name>
    <name type="synonym">Lacerta muralis</name>
    <dbReference type="NCBI Taxonomy" id="64176"/>
    <lineage>
        <taxon>Eukaryota</taxon>
        <taxon>Metazoa</taxon>
        <taxon>Chordata</taxon>
        <taxon>Craniata</taxon>
        <taxon>Vertebrata</taxon>
        <taxon>Euteleostomi</taxon>
        <taxon>Lepidosauria</taxon>
        <taxon>Squamata</taxon>
        <taxon>Bifurcata</taxon>
        <taxon>Unidentata</taxon>
        <taxon>Episquamata</taxon>
        <taxon>Laterata</taxon>
        <taxon>Lacertibaenia</taxon>
        <taxon>Lacertidae</taxon>
        <taxon>Podarcis</taxon>
    </lineage>
</organism>
<evidence type="ECO:0000256" key="6">
    <source>
        <dbReference type="ARBA" id="ARBA00023170"/>
    </source>
</evidence>
<dbReference type="PRINTS" id="PR00245">
    <property type="entry name" value="OLFACTORYR"/>
</dbReference>
<dbReference type="GO" id="GO:0004930">
    <property type="term" value="F:G protein-coupled receptor activity"/>
    <property type="evidence" value="ECO:0007669"/>
    <property type="project" value="UniProtKB-KW"/>
</dbReference>
<evidence type="ECO:0000256" key="5">
    <source>
        <dbReference type="ARBA" id="ARBA00023136"/>
    </source>
</evidence>
<evidence type="ECO:0000259" key="10">
    <source>
        <dbReference type="PROSITE" id="PS50262"/>
    </source>
</evidence>
<sequence>RLQSKPPHTYIYQTSTTNRQNQSSVRDFILLGFPTPLEFQILLFTLFLIVYILVLSENVIIISDSKLHTPMYYFLKNLSFLDICYSSVITPKAMVSFATGDMAISYNGCATQMFFFSLFGTTEAFFLAVMAYDRFIAVCSPLLYHTIMSKKRCMCLVCISYFFGCVNCCTQTGFTFSLAFCGPTHVNHFFCDVPAVMKASCSDTFVNEMVLLVVCGLIIVTTAIIVLVSYIYIVTTILHIPSGKGRHKAFSTCTSHLMAVSLFFGTVFFMYAQPGAMSSPNQGKVVSVFYTVVIPMLNPIIYSLRNKEVKQALIRQLKRKGFVC</sequence>
<dbReference type="Ensembl" id="ENSPMRT00000025538.1">
    <property type="protein sequence ID" value="ENSPMRP00000024074.1"/>
    <property type="gene ID" value="ENSPMRG00000015570.1"/>
</dbReference>
<evidence type="ECO:0000313" key="11">
    <source>
        <dbReference type="Ensembl" id="ENSPMRP00000024074.1"/>
    </source>
</evidence>
<comment type="similarity">
    <text evidence="8">Belongs to the G-protein coupled receptor 1 family.</text>
</comment>
<keyword evidence="4 8" id="KW-0297">G-protein coupled receptor</keyword>
<evidence type="ECO:0000256" key="8">
    <source>
        <dbReference type="RuleBase" id="RU000688"/>
    </source>
</evidence>
<dbReference type="PROSITE" id="PS00237">
    <property type="entry name" value="G_PROTEIN_RECEP_F1_1"/>
    <property type="match status" value="1"/>
</dbReference>
<evidence type="ECO:0000256" key="3">
    <source>
        <dbReference type="ARBA" id="ARBA00022989"/>
    </source>
</evidence>
<dbReference type="GO" id="GO:0005886">
    <property type="term" value="C:plasma membrane"/>
    <property type="evidence" value="ECO:0007669"/>
    <property type="project" value="UniProtKB-SubCell"/>
</dbReference>
<dbReference type="PRINTS" id="PR00237">
    <property type="entry name" value="GPCRRHODOPSN"/>
</dbReference>
<dbReference type="InterPro" id="IPR000725">
    <property type="entry name" value="Olfact_rcpt"/>
</dbReference>
<reference evidence="11" key="2">
    <citation type="submission" date="2025-08" db="UniProtKB">
        <authorList>
            <consortium name="Ensembl"/>
        </authorList>
    </citation>
    <scope>IDENTIFICATION</scope>
</reference>
<keyword evidence="9" id="KW-0552">Olfaction</keyword>
<evidence type="ECO:0000313" key="12">
    <source>
        <dbReference type="Proteomes" id="UP000472272"/>
    </source>
</evidence>
<reference evidence="11" key="3">
    <citation type="submission" date="2025-09" db="UniProtKB">
        <authorList>
            <consortium name="Ensembl"/>
        </authorList>
    </citation>
    <scope>IDENTIFICATION</scope>
</reference>
<keyword evidence="7 8" id="KW-0807">Transducer</keyword>
<feature type="transmembrane region" description="Helical" evidence="9">
    <location>
        <begin position="41"/>
        <end position="61"/>
    </location>
</feature>
<dbReference type="AlphaFoldDB" id="A0A670JKM5"/>
<dbReference type="Proteomes" id="UP000472272">
    <property type="component" value="Chromosome 13"/>
</dbReference>
<evidence type="ECO:0000256" key="7">
    <source>
        <dbReference type="ARBA" id="ARBA00023224"/>
    </source>
</evidence>
<feature type="transmembrane region" description="Helical" evidence="9">
    <location>
        <begin position="73"/>
        <end position="93"/>
    </location>
</feature>
<feature type="transmembrane region" description="Helical" evidence="9">
    <location>
        <begin position="285"/>
        <end position="304"/>
    </location>
</feature>
<dbReference type="Gene3D" id="1.20.1070.10">
    <property type="entry name" value="Rhodopsin 7-helix transmembrane proteins"/>
    <property type="match status" value="1"/>
</dbReference>
<evidence type="ECO:0000256" key="1">
    <source>
        <dbReference type="ARBA" id="ARBA00004141"/>
    </source>
</evidence>
<keyword evidence="3 9" id="KW-1133">Transmembrane helix</keyword>
<evidence type="ECO:0000256" key="2">
    <source>
        <dbReference type="ARBA" id="ARBA00022692"/>
    </source>
</evidence>
<evidence type="ECO:0000256" key="9">
    <source>
        <dbReference type="RuleBase" id="RU363047"/>
    </source>
</evidence>
<dbReference type="InterPro" id="IPR017452">
    <property type="entry name" value="GPCR_Rhodpsn_7TM"/>
</dbReference>
<keyword evidence="6 8" id="KW-0675">Receptor</keyword>
<accession>A0A670JKM5</accession>
<dbReference type="PROSITE" id="PS50262">
    <property type="entry name" value="G_PROTEIN_RECEP_F1_2"/>
    <property type="match status" value="1"/>
</dbReference>
<dbReference type="PANTHER" id="PTHR48018">
    <property type="entry name" value="OLFACTORY RECEPTOR"/>
    <property type="match status" value="1"/>
</dbReference>
<dbReference type="GeneTree" id="ENSGT01150000286948"/>